<dbReference type="SMART" id="SM00271">
    <property type="entry name" value="DnaJ"/>
    <property type="match status" value="1"/>
</dbReference>
<dbReference type="CDD" id="cd06257">
    <property type="entry name" value="DnaJ"/>
    <property type="match status" value="1"/>
</dbReference>
<gene>
    <name evidence="4" type="ORF">Bathy06g04490</name>
</gene>
<evidence type="ECO:0000259" key="3">
    <source>
        <dbReference type="PROSITE" id="PS50076"/>
    </source>
</evidence>
<dbReference type="GO" id="GO:0030544">
    <property type="term" value="F:Hsp70 protein binding"/>
    <property type="evidence" value="ECO:0007669"/>
    <property type="project" value="TreeGrafter"/>
</dbReference>
<feature type="transmembrane region" description="Helical" evidence="2">
    <location>
        <begin position="143"/>
        <end position="169"/>
    </location>
</feature>
<name>K8EGM6_9CHLO</name>
<keyword evidence="2" id="KW-1133">Transmembrane helix</keyword>
<feature type="region of interest" description="Disordered" evidence="1">
    <location>
        <begin position="1"/>
        <end position="22"/>
    </location>
</feature>
<protein>
    <recommendedName>
        <fullName evidence="3">J domain-containing protein</fullName>
    </recommendedName>
</protein>
<evidence type="ECO:0000313" key="4">
    <source>
        <dbReference type="EMBL" id="CCO17149.1"/>
    </source>
</evidence>
<dbReference type="InterPro" id="IPR036869">
    <property type="entry name" value="J_dom_sf"/>
</dbReference>
<evidence type="ECO:0000313" key="5">
    <source>
        <dbReference type="Proteomes" id="UP000198341"/>
    </source>
</evidence>
<dbReference type="InterPro" id="IPR001623">
    <property type="entry name" value="DnaJ_domain"/>
</dbReference>
<dbReference type="PANTHER" id="PTHR43908">
    <property type="entry name" value="AT29763P-RELATED"/>
    <property type="match status" value="1"/>
</dbReference>
<dbReference type="EMBL" id="FO082273">
    <property type="protein sequence ID" value="CCO17149.1"/>
    <property type="molecule type" value="Genomic_DNA"/>
</dbReference>
<proteinExistence type="predicted"/>
<dbReference type="PROSITE" id="PS50076">
    <property type="entry name" value="DNAJ_2"/>
    <property type="match status" value="1"/>
</dbReference>
<evidence type="ECO:0000256" key="2">
    <source>
        <dbReference type="SAM" id="Phobius"/>
    </source>
</evidence>
<dbReference type="SUPFAM" id="SSF46565">
    <property type="entry name" value="Chaperone J-domain"/>
    <property type="match status" value="1"/>
</dbReference>
<keyword evidence="5" id="KW-1185">Reference proteome</keyword>
<feature type="domain" description="J" evidence="3">
    <location>
        <begin position="37"/>
        <end position="102"/>
    </location>
</feature>
<sequence>MNDDDDSASVASSTTSSNSPLLNAEQEISRILANRRNYYGVLNLTPQTTSNASVKKSYHKIARVIHPDKCKHPDASAAMSVVTAANSTLTTPKLKQSYDLYYNTQDVSENAKSGSNFDEWHSKSGAAVAGLPPWLVKALSTPVLGAFVMLLMILFGLIFGAVLIVLFLAYMCVHMVFWVLCCCGCGGHCWPRYGEGARIHEIRQRRFFAMLRDYEQAQMFAAQRGETDPDPSAFFQRWNALHPEDLSFPDGYDREFSGKGSSKGGYGATDDYGSYV</sequence>
<dbReference type="OrthoDB" id="445556at2759"/>
<dbReference type="KEGG" id="bpg:Bathy06g04490"/>
<dbReference type="Pfam" id="PF00226">
    <property type="entry name" value="DnaJ"/>
    <property type="match status" value="1"/>
</dbReference>
<evidence type="ECO:0000256" key="1">
    <source>
        <dbReference type="SAM" id="MobiDB-lite"/>
    </source>
</evidence>
<dbReference type="Proteomes" id="UP000198341">
    <property type="component" value="Chromosome 6"/>
</dbReference>
<dbReference type="GO" id="GO:0071218">
    <property type="term" value="P:cellular response to misfolded protein"/>
    <property type="evidence" value="ECO:0007669"/>
    <property type="project" value="TreeGrafter"/>
</dbReference>
<dbReference type="GO" id="GO:0005789">
    <property type="term" value="C:endoplasmic reticulum membrane"/>
    <property type="evidence" value="ECO:0007669"/>
    <property type="project" value="TreeGrafter"/>
</dbReference>
<keyword evidence="2" id="KW-0472">Membrane</keyword>
<dbReference type="Gene3D" id="1.10.287.110">
    <property type="entry name" value="DnaJ domain"/>
    <property type="match status" value="1"/>
</dbReference>
<reference evidence="4 5" key="1">
    <citation type="submission" date="2011-10" db="EMBL/GenBank/DDBJ databases">
        <authorList>
            <person name="Genoscope - CEA"/>
        </authorList>
    </citation>
    <scope>NUCLEOTIDE SEQUENCE [LARGE SCALE GENOMIC DNA]</scope>
    <source>
        <strain evidence="4 5">RCC 1105</strain>
    </source>
</reference>
<dbReference type="GeneID" id="19015430"/>
<feature type="compositionally biased region" description="Low complexity" evidence="1">
    <location>
        <begin position="8"/>
        <end position="19"/>
    </location>
</feature>
<dbReference type="AlphaFoldDB" id="K8EGM6"/>
<keyword evidence="2" id="KW-0812">Transmembrane</keyword>
<dbReference type="InterPro" id="IPR051100">
    <property type="entry name" value="DnaJ_subfamily_B/C"/>
</dbReference>
<dbReference type="PANTHER" id="PTHR43908:SF3">
    <property type="entry name" value="AT29763P-RELATED"/>
    <property type="match status" value="1"/>
</dbReference>
<organism evidence="4 5">
    <name type="scientific">Bathycoccus prasinos</name>
    <dbReference type="NCBI Taxonomy" id="41875"/>
    <lineage>
        <taxon>Eukaryota</taxon>
        <taxon>Viridiplantae</taxon>
        <taxon>Chlorophyta</taxon>
        <taxon>Mamiellophyceae</taxon>
        <taxon>Mamiellales</taxon>
        <taxon>Bathycoccaceae</taxon>
        <taxon>Bathycoccus</taxon>
    </lineage>
</organism>
<dbReference type="eggNOG" id="KOG0714">
    <property type="taxonomic scope" value="Eukaryota"/>
</dbReference>
<accession>K8EGM6</accession>
<dbReference type="RefSeq" id="XP_007512549.1">
    <property type="nucleotide sequence ID" value="XM_007512487.1"/>
</dbReference>
<dbReference type="STRING" id="41875.K8EGM6"/>